<feature type="chain" id="PRO_5043477911" description="Secreted protein" evidence="1">
    <location>
        <begin position="28"/>
        <end position="192"/>
    </location>
</feature>
<dbReference type="RefSeq" id="WP_021474090.1">
    <property type="nucleotide sequence ID" value="NZ_BDMH01000013.1"/>
</dbReference>
<protein>
    <recommendedName>
        <fullName evidence="4">Secreted protein</fullName>
    </recommendedName>
</protein>
<evidence type="ECO:0000313" key="3">
    <source>
        <dbReference type="Proteomes" id="UP001163293"/>
    </source>
</evidence>
<evidence type="ECO:0008006" key="4">
    <source>
        <dbReference type="Google" id="ProtNLM"/>
    </source>
</evidence>
<dbReference type="Proteomes" id="UP001163293">
    <property type="component" value="Chromosome"/>
</dbReference>
<organism evidence="2 3">
    <name type="scientific">Paenarthrobacter ureafaciens</name>
    <dbReference type="NCBI Taxonomy" id="37931"/>
    <lineage>
        <taxon>Bacteria</taxon>
        <taxon>Bacillati</taxon>
        <taxon>Actinomycetota</taxon>
        <taxon>Actinomycetes</taxon>
        <taxon>Micrococcales</taxon>
        <taxon>Micrococcaceae</taxon>
        <taxon>Paenarthrobacter</taxon>
    </lineage>
</organism>
<accession>A0AAX3EGP8</accession>
<dbReference type="AlphaFoldDB" id="A0AAX3EGP8"/>
<keyword evidence="1" id="KW-0732">Signal</keyword>
<dbReference type="EMBL" id="CP101185">
    <property type="protein sequence ID" value="UYV97143.1"/>
    <property type="molecule type" value="Genomic_DNA"/>
</dbReference>
<proteinExistence type="predicted"/>
<keyword evidence="3" id="KW-1185">Reference proteome</keyword>
<name>A0AAX3EGP8_PAEUR</name>
<evidence type="ECO:0000313" key="2">
    <source>
        <dbReference type="EMBL" id="UYV97143.1"/>
    </source>
</evidence>
<reference evidence="2" key="1">
    <citation type="submission" date="2022-07" db="EMBL/GenBank/DDBJ databases">
        <authorList>
            <person name="Wu T."/>
        </authorList>
    </citation>
    <scope>NUCLEOTIDE SEQUENCE</scope>
    <source>
        <strain evidence="2">SD-1</strain>
    </source>
</reference>
<sequence length="192" mass="19741">MKRFSKVLSLACVPVAGLAIGASPAMAQQITSLDTPVLVPALAFPQGLQDKEIARSIPGQAAVDPASLRLLGEDTNGKYSVAQAEGGTQICIIVQLRGVGSVGGSSCTTKEQFALSGVRVGVQENGGRAVVTHLLPADVDATPIKANSNLTGKFVSNLVVQPNASPGSGQVELDRLKSSAKFNYSALPLAFK</sequence>
<evidence type="ECO:0000256" key="1">
    <source>
        <dbReference type="SAM" id="SignalP"/>
    </source>
</evidence>
<gene>
    <name evidence="2" type="ORF">NL394_19200</name>
</gene>
<dbReference type="GeneID" id="79883417"/>
<feature type="signal peptide" evidence="1">
    <location>
        <begin position="1"/>
        <end position="27"/>
    </location>
</feature>